<dbReference type="EMBL" id="BMYJ01000001">
    <property type="protein sequence ID" value="GHC43698.1"/>
    <property type="molecule type" value="Genomic_DNA"/>
</dbReference>
<name>A0A918WFG1_9RHOB</name>
<proteinExistence type="predicted"/>
<comment type="caution">
    <text evidence="4">The sequence shown here is derived from an EMBL/GenBank/DDBJ whole genome shotgun (WGS) entry which is preliminary data.</text>
</comment>
<dbReference type="PANTHER" id="PTHR32309:SF13">
    <property type="entry name" value="FERRIC ENTEROBACTIN TRANSPORT PROTEIN FEPE"/>
    <property type="match status" value="1"/>
</dbReference>
<feature type="coiled-coil region" evidence="1">
    <location>
        <begin position="441"/>
        <end position="468"/>
    </location>
</feature>
<dbReference type="PANTHER" id="PTHR32309">
    <property type="entry name" value="TYROSINE-PROTEIN KINASE"/>
    <property type="match status" value="1"/>
</dbReference>
<dbReference type="GO" id="GO:0004713">
    <property type="term" value="F:protein tyrosine kinase activity"/>
    <property type="evidence" value="ECO:0007669"/>
    <property type="project" value="TreeGrafter"/>
</dbReference>
<sequence length="562" mass="62027">MPMKLSVSRYRTRTVSADKVAQAAEESLSPGAAATQPGSNGLFDNFDDGFGEQRFETARGTATPSDAPKRGAKGPVDIDAIKAEGLSSRQLRLARRLASRRGMNPTSDFDAVRLLRLAGIDPFQRGRLLELVHPTAELKAEAQPAVENEIPARPVPSDGVRLPTTIRPVSLPSTEQRAEQAHLSDLMQIQRDISRRRRRKSALLMARLFVFVMLPAVIAGYYFYVVATPLYSAKSEFVIQQSENVMAGGMGGLLRGSPMATQQDSIAVQGFLQSREAMLRLDEDLDFIEHFSAPSVDELQRLQPGASMEAAYKVYQNKVRISYDSTEGIIKMEVMATDPATAVQFNEALISYAEEQVDELTQRMRGDQMQGAQDSYADAEGKLVEAQRRLVDLQEGLSVLSSDIEVQLITAQIGQLETQMTTERLSLAQMLSNPTPNEARVEPIKQRIVTLQNQIDDLRAKLTEGTADAQSLAKIKGELLMAEAEVRRRELLVTQAVESMETARVEANRQTRYLSVSVHPIQPDAAAYPRAFENTLVALLIFAGIYLMLAMTVDILREQVSG</sequence>
<dbReference type="Proteomes" id="UP000638981">
    <property type="component" value="Unassembled WGS sequence"/>
</dbReference>
<keyword evidence="3" id="KW-0472">Membrane</keyword>
<keyword evidence="3" id="KW-1133">Transmembrane helix</keyword>
<gene>
    <name evidence="4" type="primary">kpsE</name>
    <name evidence="4" type="ORF">GCM10007315_00950</name>
</gene>
<feature type="coiled-coil region" evidence="1">
    <location>
        <begin position="369"/>
        <end position="396"/>
    </location>
</feature>
<accession>A0A918WFG1</accession>
<keyword evidence="5" id="KW-1185">Reference proteome</keyword>
<feature type="transmembrane region" description="Helical" evidence="3">
    <location>
        <begin position="204"/>
        <end position="224"/>
    </location>
</feature>
<keyword evidence="1" id="KW-0175">Coiled coil</keyword>
<dbReference type="InterPro" id="IPR050445">
    <property type="entry name" value="Bact_polysacc_biosynth/exp"/>
</dbReference>
<reference evidence="4" key="2">
    <citation type="submission" date="2020-09" db="EMBL/GenBank/DDBJ databases">
        <authorList>
            <person name="Sun Q."/>
            <person name="Kim S."/>
        </authorList>
    </citation>
    <scope>NUCLEOTIDE SEQUENCE</scope>
    <source>
        <strain evidence="4">KCTC 23310</strain>
    </source>
</reference>
<organism evidence="4 5">
    <name type="scientific">Neogemmobacter tilapiae</name>
    <dbReference type="NCBI Taxonomy" id="875041"/>
    <lineage>
        <taxon>Bacteria</taxon>
        <taxon>Pseudomonadati</taxon>
        <taxon>Pseudomonadota</taxon>
        <taxon>Alphaproteobacteria</taxon>
        <taxon>Rhodobacterales</taxon>
        <taxon>Paracoccaceae</taxon>
        <taxon>Neogemmobacter</taxon>
    </lineage>
</organism>
<evidence type="ECO:0000256" key="3">
    <source>
        <dbReference type="SAM" id="Phobius"/>
    </source>
</evidence>
<dbReference type="GO" id="GO:0005886">
    <property type="term" value="C:plasma membrane"/>
    <property type="evidence" value="ECO:0007669"/>
    <property type="project" value="TreeGrafter"/>
</dbReference>
<dbReference type="Gene3D" id="1.20.120.1490">
    <property type="match status" value="1"/>
</dbReference>
<feature type="transmembrane region" description="Helical" evidence="3">
    <location>
        <begin position="536"/>
        <end position="556"/>
    </location>
</feature>
<evidence type="ECO:0000256" key="1">
    <source>
        <dbReference type="SAM" id="Coils"/>
    </source>
</evidence>
<protein>
    <submittedName>
        <fullName evidence="4">Capsule polysaccharide transporter</fullName>
    </submittedName>
</protein>
<dbReference type="AlphaFoldDB" id="A0A918WFG1"/>
<evidence type="ECO:0000313" key="5">
    <source>
        <dbReference type="Proteomes" id="UP000638981"/>
    </source>
</evidence>
<feature type="region of interest" description="Disordered" evidence="2">
    <location>
        <begin position="1"/>
        <end position="43"/>
    </location>
</feature>
<keyword evidence="3" id="KW-0812">Transmembrane</keyword>
<reference evidence="4" key="1">
    <citation type="journal article" date="2014" name="Int. J. Syst. Evol. Microbiol.">
        <title>Complete genome sequence of Corynebacterium casei LMG S-19264T (=DSM 44701T), isolated from a smear-ripened cheese.</title>
        <authorList>
            <consortium name="US DOE Joint Genome Institute (JGI-PGF)"/>
            <person name="Walter F."/>
            <person name="Albersmeier A."/>
            <person name="Kalinowski J."/>
            <person name="Ruckert C."/>
        </authorList>
    </citation>
    <scope>NUCLEOTIDE SEQUENCE</scope>
    <source>
        <strain evidence="4">KCTC 23310</strain>
    </source>
</reference>
<evidence type="ECO:0000313" key="4">
    <source>
        <dbReference type="EMBL" id="GHC43698.1"/>
    </source>
</evidence>
<evidence type="ECO:0000256" key="2">
    <source>
        <dbReference type="SAM" id="MobiDB-lite"/>
    </source>
</evidence>